<proteinExistence type="predicted"/>
<sequence length="266" mass="28386">MKPQIRKDTAMATDKKNCSKCELGTKKDFMEIIMALVKLTVALLLLAVAAESRKITIYNKCPFTIWPGILGPGNPSGGGFRLDAGQSRDFNVDDAWTAGRVWARTGCDGNFNCETGFCRNSEQCNGAGGVPPASLAEFTLKAWGGQDFYDVSLVDGYNLPVLIDPHGGSGCKRAGGCVKDINSECPAALSVKGHNGNTVACKSGCLGYNTDQECCRGAYGTPDKCHRSATAQMFKDACPTAYSYAYDDSSSTFTCQATASYTVQFC</sequence>
<dbReference type="PRINTS" id="PR00347">
    <property type="entry name" value="THAUMATIN"/>
</dbReference>
<dbReference type="PANTHER" id="PTHR31013:SF13">
    <property type="entry name" value="PATHOGENESIS-RELATED PROTEIN 5-LIKE-RELATED"/>
    <property type="match status" value="1"/>
</dbReference>
<dbReference type="InterPro" id="IPR037176">
    <property type="entry name" value="Osmotin/thaumatin-like_sf"/>
</dbReference>
<feature type="disulfide bond" evidence="1">
    <location>
        <begin position="205"/>
        <end position="214"/>
    </location>
</feature>
<dbReference type="PIRSF" id="PIRSF002703">
    <property type="entry name" value="Thaumatin"/>
    <property type="match status" value="1"/>
</dbReference>
<feature type="disulfide bond" evidence="1">
    <location>
        <begin position="177"/>
        <end position="238"/>
    </location>
</feature>
<dbReference type="CDD" id="cd09218">
    <property type="entry name" value="TLP-PA"/>
    <property type="match status" value="1"/>
</dbReference>
<reference evidence="3 4" key="1">
    <citation type="submission" date="2022-05" db="EMBL/GenBank/DDBJ databases">
        <title>Chromosome-level reference genomes for two strains of Caenorhabditis briggsae: an improved platform for comparative genomics.</title>
        <authorList>
            <person name="Stevens L."/>
            <person name="Andersen E.C."/>
        </authorList>
    </citation>
    <scope>NUCLEOTIDE SEQUENCE [LARGE SCALE GENOMIC DNA]</scope>
    <source>
        <strain evidence="3">QX1410_ONT</strain>
        <tissue evidence="3">Whole-organism</tissue>
    </source>
</reference>
<feature type="disulfide bond" evidence="1">
    <location>
        <begin position="118"/>
        <end position="124"/>
    </location>
</feature>
<feature type="transmembrane region" description="Helical" evidence="2">
    <location>
        <begin position="32"/>
        <end position="50"/>
    </location>
</feature>
<accession>A0AAE9AHP9</accession>
<feature type="disulfide bond" evidence="1">
    <location>
        <begin position="215"/>
        <end position="225"/>
    </location>
</feature>
<evidence type="ECO:0000256" key="1">
    <source>
        <dbReference type="PIRSR" id="PIRSR002703-1"/>
    </source>
</evidence>
<dbReference type="Gene3D" id="2.60.110.10">
    <property type="entry name" value="Thaumatin"/>
    <property type="match status" value="1"/>
</dbReference>
<feature type="disulfide bond" evidence="1">
    <location>
        <begin position="107"/>
        <end position="113"/>
    </location>
</feature>
<name>A0AAE9AHP9_CAEBR</name>
<dbReference type="PROSITE" id="PS51367">
    <property type="entry name" value="THAUMATIN_2"/>
    <property type="match status" value="1"/>
</dbReference>
<dbReference type="PANTHER" id="PTHR31013">
    <property type="entry name" value="THAUMATIN FAMILY PROTEIN-RELATED"/>
    <property type="match status" value="1"/>
</dbReference>
<dbReference type="Pfam" id="PF00314">
    <property type="entry name" value="Thaumatin"/>
    <property type="match status" value="1"/>
</dbReference>
<feature type="disulfide bond" evidence="1">
    <location>
        <begin position="185"/>
        <end position="201"/>
    </location>
</feature>
<gene>
    <name evidence="3" type="ORF">L3Y34_004451</name>
</gene>
<keyword evidence="2" id="KW-0812">Transmembrane</keyword>
<protein>
    <submittedName>
        <fullName evidence="3">Uncharacterized protein</fullName>
    </submittedName>
</protein>
<dbReference type="SUPFAM" id="SSF49870">
    <property type="entry name" value="Osmotin, thaumatin-like protein"/>
    <property type="match status" value="1"/>
</dbReference>
<evidence type="ECO:0000256" key="2">
    <source>
        <dbReference type="SAM" id="Phobius"/>
    </source>
</evidence>
<keyword evidence="1" id="KW-1015">Disulfide bond</keyword>
<dbReference type="EMBL" id="CP090894">
    <property type="protein sequence ID" value="ULT95779.1"/>
    <property type="molecule type" value="Genomic_DNA"/>
</dbReference>
<organism evidence="3 4">
    <name type="scientific">Caenorhabditis briggsae</name>
    <dbReference type="NCBI Taxonomy" id="6238"/>
    <lineage>
        <taxon>Eukaryota</taxon>
        <taxon>Metazoa</taxon>
        <taxon>Ecdysozoa</taxon>
        <taxon>Nematoda</taxon>
        <taxon>Chromadorea</taxon>
        <taxon>Rhabditida</taxon>
        <taxon>Rhabditina</taxon>
        <taxon>Rhabditomorpha</taxon>
        <taxon>Rhabditoidea</taxon>
        <taxon>Rhabditidae</taxon>
        <taxon>Peloderinae</taxon>
        <taxon>Caenorhabditis</taxon>
    </lineage>
</organism>
<dbReference type="FunFam" id="2.60.110.10:FF:000004">
    <property type="entry name" value="THAUMATIN-LIKE PROTEIN 1"/>
    <property type="match status" value="1"/>
</dbReference>
<evidence type="ECO:0000313" key="3">
    <source>
        <dbReference type="EMBL" id="ULT95779.1"/>
    </source>
</evidence>
<feature type="disulfide bond" evidence="1">
    <location>
        <begin position="61"/>
        <end position="266"/>
    </location>
</feature>
<dbReference type="InterPro" id="IPR001938">
    <property type="entry name" value="Thaumatin"/>
</dbReference>
<evidence type="ECO:0000313" key="4">
    <source>
        <dbReference type="Proteomes" id="UP000827892"/>
    </source>
</evidence>
<dbReference type="SMART" id="SM00205">
    <property type="entry name" value="THN"/>
    <property type="match status" value="1"/>
</dbReference>
<dbReference type="AlphaFoldDB" id="A0AAE9AHP9"/>
<keyword evidence="2" id="KW-0472">Membrane</keyword>
<keyword evidence="2" id="KW-1133">Transmembrane helix</keyword>
<dbReference type="Proteomes" id="UP000827892">
    <property type="component" value="Chromosome IV"/>
</dbReference>